<protein>
    <recommendedName>
        <fullName evidence="1">Heterokaryon incompatibility domain-containing protein</fullName>
    </recommendedName>
</protein>
<dbReference type="PANTHER" id="PTHR10622">
    <property type="entry name" value="HET DOMAIN-CONTAINING PROTEIN"/>
    <property type="match status" value="1"/>
</dbReference>
<dbReference type="STRING" id="2512241.A0A553HRM7"/>
<dbReference type="PANTHER" id="PTHR10622:SF10">
    <property type="entry name" value="HET DOMAIN-CONTAINING PROTEIN"/>
    <property type="match status" value="1"/>
</dbReference>
<name>A0A553HRM7_9PEZI</name>
<organism evidence="2 3">
    <name type="scientific">Xylaria flabelliformis</name>
    <dbReference type="NCBI Taxonomy" id="2512241"/>
    <lineage>
        <taxon>Eukaryota</taxon>
        <taxon>Fungi</taxon>
        <taxon>Dikarya</taxon>
        <taxon>Ascomycota</taxon>
        <taxon>Pezizomycotina</taxon>
        <taxon>Sordariomycetes</taxon>
        <taxon>Xylariomycetidae</taxon>
        <taxon>Xylariales</taxon>
        <taxon>Xylariaceae</taxon>
        <taxon>Xylaria</taxon>
    </lineage>
</organism>
<gene>
    <name evidence="2" type="ORF">FHL15_008582</name>
</gene>
<keyword evidence="3" id="KW-1185">Reference proteome</keyword>
<feature type="domain" description="Heterokaryon incompatibility" evidence="1">
    <location>
        <begin position="22"/>
        <end position="112"/>
    </location>
</feature>
<accession>A0A553HRM7</accession>
<evidence type="ECO:0000259" key="1">
    <source>
        <dbReference type="Pfam" id="PF06985"/>
    </source>
</evidence>
<dbReference type="OrthoDB" id="20872at2759"/>
<dbReference type="Pfam" id="PF06985">
    <property type="entry name" value="HET"/>
    <property type="match status" value="1"/>
</dbReference>
<dbReference type="Proteomes" id="UP000319160">
    <property type="component" value="Unassembled WGS sequence"/>
</dbReference>
<comment type="caution">
    <text evidence="2">The sequence shown here is derived from an EMBL/GenBank/DDBJ whole genome shotgun (WGS) entry which is preliminary data.</text>
</comment>
<sequence length="579" mass="65990">MRLINTHTLDLEEFYGTEIPKYAILSHTWLRREEVTFQEWLKRDTDTSVQAKSGYAKILAACRLARESLLEWLWVDTNCIDKTSSAELAEAINSMYEWYRESAICYAYLSDVSTLPEPENVLEFNKELSRSRWWTRGWTLQELLAPGRVLFFTREWKLICNRTFLASEIGLITGISRQYLLHGGTHPQRAYASEKMSWLSKRETTRIEDMAYCMLGLFDINMPLLYGEGRKAFLRLQEEIIRVSNDHTIFCWTWTDTVPNTWVSMLAPWPDTFVNSSGFVAASTSDGYESVPTPYSITNVGLSIKLPAICTISSWFVFLDVRHKDSAENTCSCIHISRLGGESGPLRRCQFPRSPIALRRRAAEKKDGSKAIRLHDWIIASRMPSRSVDVFPNIVPQNYNILLFIDAAIINLRTDPIALSQHQTARADTSWAKFDPATKIFSLAPVGPNAYAGLWYLQLRGNRVLSTYLFFAVVDATTTNSSWHCEIALYEDIECLYIPLPEHERSPGSKMKACRETWFQQALNRAFQRPGDGSMVSETKDGSLKLGIGGLVNVEEGFDLRSAYLSSPRRFELPVPVEG</sequence>
<dbReference type="InterPro" id="IPR010730">
    <property type="entry name" value="HET"/>
</dbReference>
<reference evidence="3" key="1">
    <citation type="submission" date="2019-06" db="EMBL/GenBank/DDBJ databases">
        <title>Draft genome sequence of the griseofulvin-producing fungus Xylaria cubensis strain G536.</title>
        <authorList>
            <person name="Mead M.E."/>
            <person name="Raja H.A."/>
            <person name="Steenwyk J.L."/>
            <person name="Knowles S.L."/>
            <person name="Oberlies N.H."/>
            <person name="Rokas A."/>
        </authorList>
    </citation>
    <scope>NUCLEOTIDE SEQUENCE [LARGE SCALE GENOMIC DNA]</scope>
    <source>
        <strain evidence="3">G536</strain>
    </source>
</reference>
<proteinExistence type="predicted"/>
<dbReference type="AlphaFoldDB" id="A0A553HRM7"/>
<dbReference type="EMBL" id="VFLP01000054">
    <property type="protein sequence ID" value="TRX90609.1"/>
    <property type="molecule type" value="Genomic_DNA"/>
</dbReference>
<evidence type="ECO:0000313" key="2">
    <source>
        <dbReference type="EMBL" id="TRX90609.1"/>
    </source>
</evidence>
<evidence type="ECO:0000313" key="3">
    <source>
        <dbReference type="Proteomes" id="UP000319160"/>
    </source>
</evidence>